<dbReference type="EMBL" id="LPUR01000011">
    <property type="protein sequence ID" value="KXH82967.1"/>
    <property type="molecule type" value="Genomic_DNA"/>
</dbReference>
<evidence type="ECO:0000313" key="2">
    <source>
        <dbReference type="Proteomes" id="UP000070513"/>
    </source>
</evidence>
<dbReference type="Proteomes" id="UP000070513">
    <property type="component" value="Unassembled WGS sequence"/>
</dbReference>
<gene>
    <name evidence="1" type="ORF">AU378_11050</name>
</gene>
<comment type="caution">
    <text evidence="1">The sequence shown here is derived from an EMBL/GenBank/DDBJ whole genome shotgun (WGS) entry which is preliminary data.</text>
</comment>
<dbReference type="OrthoDB" id="1250445at2"/>
<evidence type="ECO:0000313" key="1">
    <source>
        <dbReference type="EMBL" id="KXH82967.1"/>
    </source>
</evidence>
<reference evidence="2" key="1">
    <citation type="submission" date="2015-12" db="EMBL/GenBank/DDBJ databases">
        <title>Genome sequence of a biocontrol rhizobacterium Chryseobacterium kwangjuense strain KJ1R5 isolated from pepper (Capsicum annuum L.).</title>
        <authorList>
            <person name="Jeong J.-J."/>
            <person name="Park H."/>
            <person name="Mannaa M."/>
            <person name="Sang M.K."/>
            <person name="Choi I.-G."/>
            <person name="Kim K.D."/>
        </authorList>
    </citation>
    <scope>NUCLEOTIDE SEQUENCE [LARGE SCALE GENOMIC DNA]</scope>
    <source>
        <strain evidence="2">KJ1R5</strain>
    </source>
</reference>
<accession>A0A135WDK8</accession>
<sequence length="225" mass="26185">MKNIWLIFVLISNTLFSQELEIIIPEDKVIKFGSYENTSFCYDIRNKSNNYYKILFETAGFSTTENETIDFPYVGLADLRVYNDQKLLTPNSGSDALQKKSKEVPTRKELMLFRKDNKLKTKDISELNLLYKINKRMITLSPNETKAVCTNISLPLYNSSADIGSLLYEIKNDKEYMLQLHLNIPKEILRKYLNIFKNQSKKYKIFSGTLISNKVSFILTKENVD</sequence>
<dbReference type="AlphaFoldDB" id="A0A135WDK8"/>
<name>A0A135WDK8_9FLAO</name>
<proteinExistence type="predicted"/>
<dbReference type="RefSeq" id="WP_062651070.1">
    <property type="nucleotide sequence ID" value="NZ_LPUR01000011.1"/>
</dbReference>
<protein>
    <submittedName>
        <fullName evidence="1">Uncharacterized protein</fullName>
    </submittedName>
</protein>
<organism evidence="1 2">
    <name type="scientific">Chryseobacterium kwangjuense</name>
    <dbReference type="NCBI Taxonomy" id="267125"/>
    <lineage>
        <taxon>Bacteria</taxon>
        <taxon>Pseudomonadati</taxon>
        <taxon>Bacteroidota</taxon>
        <taxon>Flavobacteriia</taxon>
        <taxon>Flavobacteriales</taxon>
        <taxon>Weeksellaceae</taxon>
        <taxon>Chryseobacterium group</taxon>
        <taxon>Chryseobacterium</taxon>
    </lineage>
</organism>
<reference evidence="1 2" key="2">
    <citation type="journal article" date="2016" name="Genome Announc.">
        <title>Draft Genome Sequence of a Biocontrol Rhizobacterium, Chryseobacterium kwangjuense Strain KJ1R5, Isolated from Pepper (Capsicum annuum).</title>
        <authorList>
            <person name="Jeong J.J."/>
            <person name="Park H."/>
            <person name="Park B.H."/>
            <person name="Mannaa M."/>
            <person name="Sang M.K."/>
            <person name="Choi I.G."/>
            <person name="Kim K.D."/>
        </authorList>
    </citation>
    <scope>NUCLEOTIDE SEQUENCE [LARGE SCALE GENOMIC DNA]</scope>
    <source>
        <strain evidence="1 2">KJ1R5</strain>
    </source>
</reference>